<name>A0A8S4S5C2_9NEOP</name>
<organism evidence="2 3">
    <name type="scientific">Pararge aegeria aegeria</name>
    <dbReference type="NCBI Taxonomy" id="348720"/>
    <lineage>
        <taxon>Eukaryota</taxon>
        <taxon>Metazoa</taxon>
        <taxon>Ecdysozoa</taxon>
        <taxon>Arthropoda</taxon>
        <taxon>Hexapoda</taxon>
        <taxon>Insecta</taxon>
        <taxon>Pterygota</taxon>
        <taxon>Neoptera</taxon>
        <taxon>Endopterygota</taxon>
        <taxon>Lepidoptera</taxon>
        <taxon>Glossata</taxon>
        <taxon>Ditrysia</taxon>
        <taxon>Papilionoidea</taxon>
        <taxon>Nymphalidae</taxon>
        <taxon>Satyrinae</taxon>
        <taxon>Satyrini</taxon>
        <taxon>Parargina</taxon>
        <taxon>Pararge</taxon>
    </lineage>
</organism>
<evidence type="ECO:0000313" key="3">
    <source>
        <dbReference type="Proteomes" id="UP000838756"/>
    </source>
</evidence>
<sequence>MVLTSRKYLKHKIDMRRVFKSSSKTYNLGWTKDLTEEKKKEDSPIITTLGRQVDRSRCEVTSCYGTIREYRNASKAQLSPDYRSAPHSSAPHPAAHRGYAQGMQTI</sequence>
<proteinExistence type="predicted"/>
<feature type="region of interest" description="Disordered" evidence="1">
    <location>
        <begin position="75"/>
        <end position="106"/>
    </location>
</feature>
<dbReference type="Proteomes" id="UP000838756">
    <property type="component" value="Unassembled WGS sequence"/>
</dbReference>
<dbReference type="AlphaFoldDB" id="A0A8S4S5C2"/>
<comment type="caution">
    <text evidence="2">The sequence shown here is derived from an EMBL/GenBank/DDBJ whole genome shotgun (WGS) entry which is preliminary data.</text>
</comment>
<accession>A0A8S4S5C2</accession>
<reference evidence="2" key="1">
    <citation type="submission" date="2022-03" db="EMBL/GenBank/DDBJ databases">
        <authorList>
            <person name="Lindestad O."/>
        </authorList>
    </citation>
    <scope>NUCLEOTIDE SEQUENCE</scope>
</reference>
<evidence type="ECO:0000256" key="1">
    <source>
        <dbReference type="SAM" id="MobiDB-lite"/>
    </source>
</evidence>
<protein>
    <submittedName>
        <fullName evidence="2">Jg971 protein</fullName>
    </submittedName>
</protein>
<evidence type="ECO:0000313" key="2">
    <source>
        <dbReference type="EMBL" id="CAH2253341.1"/>
    </source>
</evidence>
<dbReference type="EMBL" id="CAKXAJ010026053">
    <property type="protein sequence ID" value="CAH2253341.1"/>
    <property type="molecule type" value="Genomic_DNA"/>
</dbReference>
<keyword evidence="3" id="KW-1185">Reference proteome</keyword>
<gene>
    <name evidence="2" type="primary">jg971</name>
    <name evidence="2" type="ORF">PAEG_LOCUS22501</name>
</gene>